<dbReference type="RefSeq" id="WP_137338817.1">
    <property type="nucleotide sequence ID" value="NZ_BSQH01000012.1"/>
</dbReference>
<dbReference type="AlphaFoldDB" id="A0A4U6D9T2"/>
<feature type="active site" description="Nucleophile" evidence="6">
    <location>
        <position position="113"/>
    </location>
</feature>
<dbReference type="PIRSF" id="PIRSF028757">
    <property type="entry name" value="LD-carboxypeptidase"/>
    <property type="match status" value="1"/>
</dbReference>
<proteinExistence type="inferred from homology"/>
<dbReference type="PANTHER" id="PTHR30237:SF2">
    <property type="entry name" value="MUREIN TETRAPEPTIDE CARBOXYPEPTIDASE"/>
    <property type="match status" value="1"/>
</dbReference>
<dbReference type="OrthoDB" id="9807329at2"/>
<comment type="caution">
    <text evidence="9">The sequence shown here is derived from an EMBL/GenBank/DDBJ whole genome shotgun (WGS) entry which is preliminary data.</text>
</comment>
<keyword evidence="2 9" id="KW-0121">Carboxypeptidase</keyword>
<dbReference type="GO" id="GO:0004180">
    <property type="term" value="F:carboxypeptidase activity"/>
    <property type="evidence" value="ECO:0007669"/>
    <property type="project" value="UniProtKB-KW"/>
</dbReference>
<feature type="domain" description="LD-carboxypeptidase N-terminal" evidence="7">
    <location>
        <begin position="16"/>
        <end position="132"/>
    </location>
</feature>
<evidence type="ECO:0000256" key="4">
    <source>
        <dbReference type="ARBA" id="ARBA00022801"/>
    </source>
</evidence>
<keyword evidence="10" id="KW-1185">Reference proteome</keyword>
<feature type="domain" description="LD-carboxypeptidase C-terminal" evidence="8">
    <location>
        <begin position="177"/>
        <end position="291"/>
    </location>
</feature>
<reference evidence="9 10" key="1">
    <citation type="submission" date="2019-05" db="EMBL/GenBank/DDBJ databases">
        <title>Dyadobacter AR-3-8 sp. nov., isolated from arctic soil.</title>
        <authorList>
            <person name="Chaudhary D.K."/>
        </authorList>
    </citation>
    <scope>NUCLEOTIDE SEQUENCE [LARGE SCALE GENOMIC DNA]</scope>
    <source>
        <strain evidence="9 10">AR-3-8</strain>
    </source>
</reference>
<gene>
    <name evidence="9" type="ORF">FDK13_04610</name>
</gene>
<dbReference type="InterPro" id="IPR027461">
    <property type="entry name" value="Carboxypeptidase_A_C_sf"/>
</dbReference>
<dbReference type="SUPFAM" id="SSF52317">
    <property type="entry name" value="Class I glutamine amidotransferase-like"/>
    <property type="match status" value="1"/>
</dbReference>
<dbReference type="EMBL" id="SZVO01000002">
    <property type="protein sequence ID" value="TKT93141.1"/>
    <property type="molecule type" value="Genomic_DNA"/>
</dbReference>
<name>A0A4U6D9T2_9BACT</name>
<sequence length="311" mass="34166">MPTIQIPPFLQPGDKIGIVAPASAVRYEDLLPGISLFRDEWKLKVVEGKTLKSSYNQFSATDEDRLADLQAMLDDPSIKAIIAARGGYGCSRIIDRLDFTDFIKSPKWIVGFSDLTAILSQLYNLGYASVHAPMAKSITLEGAEKAAESLRSILFGELPGYSVEPNPLNRTGSAVAEIVGGNLCILAHQIGSNTQIDTEGKILFIEDLNEFLYNLDRMMIQMKRAGKLSHLAGLIVGQFTDMRDNSNPPYGKTAYEIIHEHVAEYDYPLTFNFPVGHVADNRAIGVGMNAYLDVNKEGVELHFLSSAPTII</sequence>
<protein>
    <submittedName>
        <fullName evidence="9">LD-carboxypeptidase</fullName>
    </submittedName>
</protein>
<keyword evidence="4" id="KW-0378">Hydrolase</keyword>
<evidence type="ECO:0000256" key="5">
    <source>
        <dbReference type="ARBA" id="ARBA00022825"/>
    </source>
</evidence>
<accession>A0A4U6D9T2</accession>
<evidence type="ECO:0000313" key="10">
    <source>
        <dbReference type="Proteomes" id="UP000304900"/>
    </source>
</evidence>
<dbReference type="InterPro" id="IPR029062">
    <property type="entry name" value="Class_I_gatase-like"/>
</dbReference>
<dbReference type="Proteomes" id="UP000304900">
    <property type="component" value="Unassembled WGS sequence"/>
</dbReference>
<dbReference type="CDD" id="cd07025">
    <property type="entry name" value="Peptidase_S66"/>
    <property type="match status" value="1"/>
</dbReference>
<evidence type="ECO:0000259" key="7">
    <source>
        <dbReference type="Pfam" id="PF02016"/>
    </source>
</evidence>
<evidence type="ECO:0000256" key="2">
    <source>
        <dbReference type="ARBA" id="ARBA00022645"/>
    </source>
</evidence>
<dbReference type="GO" id="GO:0006508">
    <property type="term" value="P:proteolysis"/>
    <property type="evidence" value="ECO:0007669"/>
    <property type="project" value="UniProtKB-KW"/>
</dbReference>
<dbReference type="Gene3D" id="3.50.30.60">
    <property type="entry name" value="LD-carboxypeptidase A C-terminal domain-like"/>
    <property type="match status" value="1"/>
</dbReference>
<feature type="active site" description="Charge relay system" evidence="6">
    <location>
        <position position="206"/>
    </location>
</feature>
<dbReference type="InterPro" id="IPR003507">
    <property type="entry name" value="S66_fam"/>
</dbReference>
<dbReference type="InterPro" id="IPR040449">
    <property type="entry name" value="Peptidase_S66_N"/>
</dbReference>
<dbReference type="GO" id="GO:0008236">
    <property type="term" value="F:serine-type peptidase activity"/>
    <property type="evidence" value="ECO:0007669"/>
    <property type="project" value="UniProtKB-KW"/>
</dbReference>
<dbReference type="PANTHER" id="PTHR30237">
    <property type="entry name" value="MURAMOYLTETRAPEPTIDE CARBOXYPEPTIDASE"/>
    <property type="match status" value="1"/>
</dbReference>
<dbReference type="InterPro" id="IPR027478">
    <property type="entry name" value="LdcA_N"/>
</dbReference>
<keyword evidence="5" id="KW-0720">Serine protease</keyword>
<organism evidence="9 10">
    <name type="scientific">Dyadobacter frigoris</name>
    <dbReference type="NCBI Taxonomy" id="2576211"/>
    <lineage>
        <taxon>Bacteria</taxon>
        <taxon>Pseudomonadati</taxon>
        <taxon>Bacteroidota</taxon>
        <taxon>Cytophagia</taxon>
        <taxon>Cytophagales</taxon>
        <taxon>Spirosomataceae</taxon>
        <taxon>Dyadobacter</taxon>
    </lineage>
</organism>
<evidence type="ECO:0000313" key="9">
    <source>
        <dbReference type="EMBL" id="TKT93141.1"/>
    </source>
</evidence>
<evidence type="ECO:0000259" key="8">
    <source>
        <dbReference type="Pfam" id="PF17676"/>
    </source>
</evidence>
<dbReference type="Pfam" id="PF17676">
    <property type="entry name" value="Peptidase_S66C"/>
    <property type="match status" value="1"/>
</dbReference>
<dbReference type="InterPro" id="IPR040921">
    <property type="entry name" value="Peptidase_S66C"/>
</dbReference>
<feature type="active site" description="Charge relay system" evidence="6">
    <location>
        <position position="277"/>
    </location>
</feature>
<evidence type="ECO:0000256" key="3">
    <source>
        <dbReference type="ARBA" id="ARBA00022670"/>
    </source>
</evidence>
<dbReference type="SUPFAM" id="SSF141986">
    <property type="entry name" value="LD-carboxypeptidase A C-terminal domain-like"/>
    <property type="match status" value="1"/>
</dbReference>
<dbReference type="Gene3D" id="3.40.50.10740">
    <property type="entry name" value="Class I glutamine amidotransferase-like"/>
    <property type="match status" value="1"/>
</dbReference>
<comment type="similarity">
    <text evidence="1">Belongs to the peptidase S66 family.</text>
</comment>
<evidence type="ECO:0000256" key="1">
    <source>
        <dbReference type="ARBA" id="ARBA00010233"/>
    </source>
</evidence>
<keyword evidence="3" id="KW-0645">Protease</keyword>
<dbReference type="Pfam" id="PF02016">
    <property type="entry name" value="Peptidase_S66"/>
    <property type="match status" value="1"/>
</dbReference>
<evidence type="ECO:0000256" key="6">
    <source>
        <dbReference type="PIRSR" id="PIRSR028757-1"/>
    </source>
</evidence>